<keyword evidence="2" id="KW-1185">Reference proteome</keyword>
<protein>
    <submittedName>
        <fullName evidence="1">Uncharacterized protein</fullName>
    </submittedName>
</protein>
<comment type="caution">
    <text evidence="1">The sequence shown here is derived from an EMBL/GenBank/DDBJ whole genome shotgun (WGS) entry which is preliminary data.</text>
</comment>
<accession>A0A8J6P2C0</accession>
<dbReference type="Proteomes" id="UP000632659">
    <property type="component" value="Unassembled WGS sequence"/>
</dbReference>
<organism evidence="1 2">
    <name type="scientific">Massiliimalia timonensis</name>
    <dbReference type="NCBI Taxonomy" id="1987501"/>
    <lineage>
        <taxon>Bacteria</taxon>
        <taxon>Bacillati</taxon>
        <taxon>Bacillota</taxon>
        <taxon>Clostridia</taxon>
        <taxon>Eubacteriales</taxon>
        <taxon>Oscillospiraceae</taxon>
        <taxon>Massiliimalia</taxon>
    </lineage>
</organism>
<evidence type="ECO:0000313" key="1">
    <source>
        <dbReference type="EMBL" id="MBC8611661.1"/>
    </source>
</evidence>
<dbReference type="AlphaFoldDB" id="A0A8J6P2C0"/>
<gene>
    <name evidence="1" type="ORF">H8702_11225</name>
</gene>
<proteinExistence type="predicted"/>
<sequence length="166" mass="17245">MKMNVYDCRTDDNCQAGCPKTPCCPQPCCPPICIPCQEYAMFHILDNAAASNTDLTLLPILISSGQVIAPVSGTEISLAQGHIFEISYQVTATGSTAGSFQVEPLINLVPEASHSTTAQLSEAGMSASVSAAFLISTLTAPGTFSLQYTGPNASSVTGAVVIRELA</sequence>
<name>A0A8J6P2C0_9FIRM</name>
<evidence type="ECO:0000313" key="2">
    <source>
        <dbReference type="Proteomes" id="UP000632659"/>
    </source>
</evidence>
<dbReference type="OrthoDB" id="9994718at2"/>
<reference evidence="1" key="1">
    <citation type="submission" date="2020-08" db="EMBL/GenBank/DDBJ databases">
        <title>Genome public.</title>
        <authorList>
            <person name="Liu C."/>
            <person name="Sun Q."/>
        </authorList>
    </citation>
    <scope>NUCLEOTIDE SEQUENCE</scope>
    <source>
        <strain evidence="1">NSJ-15</strain>
    </source>
</reference>
<dbReference type="RefSeq" id="WP_093989730.1">
    <property type="nucleotide sequence ID" value="NZ_FYDD01000004.1"/>
</dbReference>
<dbReference type="EMBL" id="JACRTL010000007">
    <property type="protein sequence ID" value="MBC8611661.1"/>
    <property type="molecule type" value="Genomic_DNA"/>
</dbReference>